<gene>
    <name evidence="1" type="ORF">BpHYR1_039696</name>
</gene>
<sequence>MLAKTVHTIFDVPQTSVPFGHLGATRRQGEPRQRTVELYASALVETSGLIVDLNFVVAETRTVFGTNVVGQKVGLAYVVDDERVGQNVRLELLGRRQREYGVLSLSYRLSGAQLGRTLTALRRVLQVHDVAAEFGQLLQLVESVVVVGAVIAHSAHEQLGIGDLFGVDEQARVCTTELVENKVRVNYLLGKERNQPNGWYSVVGRAVRRLEFVQVDVHSAGCACVHKSEPRGGIVAGQLNLHVVYVPVVVYD</sequence>
<accession>A0A3M7QDN6</accession>
<evidence type="ECO:0000313" key="1">
    <source>
        <dbReference type="EMBL" id="RNA09045.1"/>
    </source>
</evidence>
<protein>
    <submittedName>
        <fullName evidence="1">Uncharacterized protein</fullName>
    </submittedName>
</protein>
<dbReference type="AlphaFoldDB" id="A0A3M7QDN6"/>
<keyword evidence="2" id="KW-1185">Reference proteome</keyword>
<dbReference type="Proteomes" id="UP000276133">
    <property type="component" value="Unassembled WGS sequence"/>
</dbReference>
<evidence type="ECO:0000313" key="2">
    <source>
        <dbReference type="Proteomes" id="UP000276133"/>
    </source>
</evidence>
<organism evidence="1 2">
    <name type="scientific">Brachionus plicatilis</name>
    <name type="common">Marine rotifer</name>
    <name type="synonym">Brachionus muelleri</name>
    <dbReference type="NCBI Taxonomy" id="10195"/>
    <lineage>
        <taxon>Eukaryota</taxon>
        <taxon>Metazoa</taxon>
        <taxon>Spiralia</taxon>
        <taxon>Gnathifera</taxon>
        <taxon>Rotifera</taxon>
        <taxon>Eurotatoria</taxon>
        <taxon>Monogononta</taxon>
        <taxon>Pseudotrocha</taxon>
        <taxon>Ploima</taxon>
        <taxon>Brachionidae</taxon>
        <taxon>Brachionus</taxon>
    </lineage>
</organism>
<name>A0A3M7QDN6_BRAPC</name>
<proteinExistence type="predicted"/>
<dbReference type="EMBL" id="REGN01006561">
    <property type="protein sequence ID" value="RNA09045.1"/>
    <property type="molecule type" value="Genomic_DNA"/>
</dbReference>
<reference evidence="1 2" key="1">
    <citation type="journal article" date="2018" name="Sci. Rep.">
        <title>Genomic signatures of local adaptation to the degree of environmental predictability in rotifers.</title>
        <authorList>
            <person name="Franch-Gras L."/>
            <person name="Hahn C."/>
            <person name="Garcia-Roger E.M."/>
            <person name="Carmona M.J."/>
            <person name="Serra M."/>
            <person name="Gomez A."/>
        </authorList>
    </citation>
    <scope>NUCLEOTIDE SEQUENCE [LARGE SCALE GENOMIC DNA]</scope>
    <source>
        <strain evidence="1">HYR1</strain>
    </source>
</reference>
<comment type="caution">
    <text evidence="1">The sequence shown here is derived from an EMBL/GenBank/DDBJ whole genome shotgun (WGS) entry which is preliminary data.</text>
</comment>